<dbReference type="Proteomes" id="UP000018454">
    <property type="component" value="Unassembled WGS sequence"/>
</dbReference>
<evidence type="ECO:0000313" key="3">
    <source>
        <dbReference type="Proteomes" id="UP000018454"/>
    </source>
</evidence>
<dbReference type="AlphaFoldDB" id="F1YS62"/>
<dbReference type="EMBL" id="AEUP01000018">
    <property type="protein sequence ID" value="EGE48397.1"/>
    <property type="molecule type" value="Genomic_DNA"/>
</dbReference>
<proteinExistence type="predicted"/>
<accession>F1YS62</accession>
<protein>
    <submittedName>
        <fullName evidence="2">Uncharacterized protein</fullName>
    </submittedName>
</protein>
<gene>
    <name evidence="2" type="ORF">APO_0750</name>
</gene>
<evidence type="ECO:0000256" key="1">
    <source>
        <dbReference type="SAM" id="MobiDB-lite"/>
    </source>
</evidence>
<evidence type="ECO:0000313" key="2">
    <source>
        <dbReference type="EMBL" id="EGE48397.1"/>
    </source>
</evidence>
<comment type="caution">
    <text evidence="2">The sequence shown here is derived from an EMBL/GenBank/DDBJ whole genome shotgun (WGS) entry which is preliminary data.</text>
</comment>
<organism evidence="2 3">
    <name type="scientific">Acetobacter pomorum DM001</name>
    <dbReference type="NCBI Taxonomy" id="945681"/>
    <lineage>
        <taxon>Bacteria</taxon>
        <taxon>Pseudomonadati</taxon>
        <taxon>Pseudomonadota</taxon>
        <taxon>Alphaproteobacteria</taxon>
        <taxon>Acetobacterales</taxon>
        <taxon>Acetobacteraceae</taxon>
        <taxon>Acetobacter</taxon>
    </lineage>
</organism>
<sequence length="79" mass="9078">MVNSWRKIIVRKHKVMLGDKLLYQASQLSHAQRFAKARQAEGVPCHVVPDETPKRPRKVRINSLTGKPYRKVTSEKAGR</sequence>
<feature type="region of interest" description="Disordered" evidence="1">
    <location>
        <begin position="46"/>
        <end position="79"/>
    </location>
</feature>
<reference evidence="2 3" key="1">
    <citation type="journal article" date="2011" name="Science">
        <title>Drosophila microbiome modulates host developmental and metabolic homeostasis via insulin signaling.</title>
        <authorList>
            <person name="Shin S.C."/>
            <person name="Kim S.H."/>
            <person name="You H."/>
            <person name="Kim B."/>
            <person name="Kim A.C."/>
            <person name="Lee K.A."/>
            <person name="Yoon J.H."/>
            <person name="Ryu J.H."/>
            <person name="Lee W.J."/>
        </authorList>
    </citation>
    <scope>NUCLEOTIDE SEQUENCE [LARGE SCALE GENOMIC DNA]</scope>
    <source>
        <strain evidence="2 3">DM001</strain>
    </source>
</reference>
<name>F1YS62_9PROT</name>